<protein>
    <submittedName>
        <fullName evidence="1">Uncharacterized protein</fullName>
    </submittedName>
</protein>
<comment type="caution">
    <text evidence="1">The sequence shown here is derived from an EMBL/GenBank/DDBJ whole genome shotgun (WGS) entry which is preliminary data.</text>
</comment>
<keyword evidence="2" id="KW-1185">Reference proteome</keyword>
<organism evidence="1 2">
    <name type="scientific">Nonlabens dokdonensis</name>
    <dbReference type="NCBI Taxonomy" id="328515"/>
    <lineage>
        <taxon>Bacteria</taxon>
        <taxon>Pseudomonadati</taxon>
        <taxon>Bacteroidota</taxon>
        <taxon>Flavobacteriia</taxon>
        <taxon>Flavobacteriales</taxon>
        <taxon>Flavobacteriaceae</taxon>
        <taxon>Nonlabens</taxon>
    </lineage>
</organism>
<proteinExistence type="predicted"/>
<dbReference type="Proteomes" id="UP000248584">
    <property type="component" value="Unassembled WGS sequence"/>
</dbReference>
<gene>
    <name evidence="1" type="ORF">LX97_00003</name>
</gene>
<evidence type="ECO:0000313" key="2">
    <source>
        <dbReference type="Proteomes" id="UP000248584"/>
    </source>
</evidence>
<dbReference type="RefSeq" id="WP_015360793.1">
    <property type="nucleotide sequence ID" value="NZ_QKZR01000001.1"/>
</dbReference>
<name>A0ABX5PYY8_9FLAO</name>
<evidence type="ECO:0000313" key="1">
    <source>
        <dbReference type="EMBL" id="PZX43006.1"/>
    </source>
</evidence>
<dbReference type="EMBL" id="QKZR01000001">
    <property type="protein sequence ID" value="PZX43006.1"/>
    <property type="molecule type" value="Genomic_DNA"/>
</dbReference>
<accession>A0ABX5PYY8</accession>
<reference evidence="1 2" key="1">
    <citation type="submission" date="2018-06" db="EMBL/GenBank/DDBJ databases">
        <title>Genomic Encyclopedia of Archaeal and Bacterial Type Strains, Phase II (KMG-II): from individual species to whole genera.</title>
        <authorList>
            <person name="Goeker M."/>
        </authorList>
    </citation>
    <scope>NUCLEOTIDE SEQUENCE [LARGE SCALE GENOMIC DNA]</scope>
    <source>
        <strain evidence="1 2">DSM 17205</strain>
    </source>
</reference>
<sequence length="154" mass="18040">MQLTITENEEKGGIELLFSENLPKKFSTFLVEIGFREVLKKRNIWYADAHPAYKSFATSLRDTFSRGDDWKTVNLYPSFEPSLENIDKSKFSYVTISYRGKEKAEKDEYVLFDSYKKVALEIATQFKITALTTVQYINKFIFDRNINNFKISII</sequence>